<evidence type="ECO:0000256" key="4">
    <source>
        <dbReference type="ARBA" id="ARBA00023015"/>
    </source>
</evidence>
<evidence type="ECO:0000313" key="8">
    <source>
        <dbReference type="EMBL" id="SDJ29096.1"/>
    </source>
</evidence>
<keyword evidence="4" id="KW-0805">Transcription regulation</keyword>
<name>A0A1G8SIN0_9RHOB</name>
<dbReference type="STRING" id="490829.SAMN05421850_11210"/>
<dbReference type="GO" id="GO:0006276">
    <property type="term" value="P:plasmid maintenance"/>
    <property type="evidence" value="ECO:0007669"/>
    <property type="project" value="InterPro"/>
</dbReference>
<evidence type="ECO:0000256" key="5">
    <source>
        <dbReference type="ARBA" id="ARBA00023163"/>
    </source>
</evidence>
<reference evidence="8 9" key="1">
    <citation type="submission" date="2016-10" db="EMBL/GenBank/DDBJ databases">
        <authorList>
            <person name="de Groot N.N."/>
        </authorList>
    </citation>
    <scope>NUCLEOTIDE SEQUENCE [LARGE SCALE GENOMIC DNA]</scope>
    <source>
        <strain evidence="8 9">DSM 28010</strain>
    </source>
</reference>
<dbReference type="Proteomes" id="UP000199340">
    <property type="component" value="Unassembled WGS sequence"/>
</dbReference>
<dbReference type="InterPro" id="IPR011067">
    <property type="entry name" value="Plasmid_toxin/cell-grow_inhib"/>
</dbReference>
<evidence type="ECO:0000256" key="6">
    <source>
        <dbReference type="ARBA" id="ARBA00029628"/>
    </source>
</evidence>
<keyword evidence="5" id="KW-0804">Transcription</keyword>
<protein>
    <recommendedName>
        <fullName evidence="2">Toxin CcdB</fullName>
    </recommendedName>
    <alternativeName>
        <fullName evidence="7">Cytotoxic protein CcdB</fullName>
    </alternativeName>
    <alternativeName>
        <fullName evidence="6">Protein LetD</fullName>
    </alternativeName>
</protein>
<dbReference type="Gene3D" id="2.30.30.110">
    <property type="match status" value="1"/>
</dbReference>
<dbReference type="InterPro" id="IPR002712">
    <property type="entry name" value="CcdB"/>
</dbReference>
<keyword evidence="9" id="KW-1185">Reference proteome</keyword>
<dbReference type="RefSeq" id="WP_090030243.1">
    <property type="nucleotide sequence ID" value="NZ_FNEB01000012.1"/>
</dbReference>
<keyword evidence="3" id="KW-0678">Repressor</keyword>
<dbReference type="SUPFAM" id="SSF50118">
    <property type="entry name" value="Cell growth inhibitor/plasmid maintenance toxic component"/>
    <property type="match status" value="1"/>
</dbReference>
<dbReference type="OrthoDB" id="9813510at2"/>
<sequence>MTQHCVYRLAGGLLVLDLQSDLVEVGSRVVAPLIPLGQGPAAIPRLEPVLEVDGAPHALRTAEMAAILESQLQGPPVADLGAHRYEITRALDLLLSGV</sequence>
<dbReference type="AlphaFoldDB" id="A0A1G8SIN0"/>
<evidence type="ECO:0000256" key="3">
    <source>
        <dbReference type="ARBA" id="ARBA00022491"/>
    </source>
</evidence>
<accession>A0A1G8SIN0</accession>
<organism evidence="8 9">
    <name type="scientific">Lutimaribacter saemankumensis</name>
    <dbReference type="NCBI Taxonomy" id="490829"/>
    <lineage>
        <taxon>Bacteria</taxon>
        <taxon>Pseudomonadati</taxon>
        <taxon>Pseudomonadota</taxon>
        <taxon>Alphaproteobacteria</taxon>
        <taxon>Rhodobacterales</taxon>
        <taxon>Roseobacteraceae</taxon>
        <taxon>Lutimaribacter</taxon>
    </lineage>
</organism>
<comment type="similarity">
    <text evidence="1">Belongs to the CcdB toxin family.</text>
</comment>
<evidence type="ECO:0000256" key="1">
    <source>
        <dbReference type="ARBA" id="ARBA00005230"/>
    </source>
</evidence>
<evidence type="ECO:0000256" key="7">
    <source>
        <dbReference type="ARBA" id="ARBA00033135"/>
    </source>
</evidence>
<dbReference type="EMBL" id="FNEB01000012">
    <property type="protein sequence ID" value="SDJ29096.1"/>
    <property type="molecule type" value="Genomic_DNA"/>
</dbReference>
<dbReference type="GO" id="GO:0008657">
    <property type="term" value="F:DNA topoisomerase type II (double strand cut, ATP-hydrolyzing) inhibitor activity"/>
    <property type="evidence" value="ECO:0007669"/>
    <property type="project" value="InterPro"/>
</dbReference>
<dbReference type="Pfam" id="PF01845">
    <property type="entry name" value="CcdB"/>
    <property type="match status" value="1"/>
</dbReference>
<proteinExistence type="inferred from homology"/>
<gene>
    <name evidence="8" type="ORF">SAMN05421850_11210</name>
</gene>
<evidence type="ECO:0000313" key="9">
    <source>
        <dbReference type="Proteomes" id="UP000199340"/>
    </source>
</evidence>
<evidence type="ECO:0000256" key="2">
    <source>
        <dbReference type="ARBA" id="ARBA00015075"/>
    </source>
</evidence>